<dbReference type="EMBL" id="MT141332">
    <property type="protein sequence ID" value="QJA58620.1"/>
    <property type="molecule type" value="Genomic_DNA"/>
</dbReference>
<dbReference type="EMBL" id="MT141939">
    <property type="protein sequence ID" value="QJA72292.1"/>
    <property type="molecule type" value="Genomic_DNA"/>
</dbReference>
<evidence type="ECO:0000313" key="1">
    <source>
        <dbReference type="EMBL" id="QJA58620.1"/>
    </source>
</evidence>
<proteinExistence type="predicted"/>
<protein>
    <submittedName>
        <fullName evidence="2">Uncharacterized protein</fullName>
    </submittedName>
</protein>
<sequence>MIIKDYIKGFVNNDELLSHTFSGIPSDGGYHELQDGEEYELMLKMKHRKVKWKEKNRANHFKIDPVIFVLKNKEISCE</sequence>
<accession>A0A6M3JT75</accession>
<reference evidence="2" key="1">
    <citation type="submission" date="2020-03" db="EMBL/GenBank/DDBJ databases">
        <title>The deep terrestrial virosphere.</title>
        <authorList>
            <person name="Holmfeldt K."/>
            <person name="Nilsson E."/>
            <person name="Simone D."/>
            <person name="Lopez-Fernandez M."/>
            <person name="Wu X."/>
            <person name="de Brujin I."/>
            <person name="Lundin D."/>
            <person name="Andersson A."/>
            <person name="Bertilsson S."/>
            <person name="Dopson M."/>
        </authorList>
    </citation>
    <scope>NUCLEOTIDE SEQUENCE</scope>
    <source>
        <strain evidence="2">MM415A02811</strain>
        <strain evidence="1">MM415B01433</strain>
    </source>
</reference>
<organism evidence="2">
    <name type="scientific">viral metagenome</name>
    <dbReference type="NCBI Taxonomy" id="1070528"/>
    <lineage>
        <taxon>unclassified sequences</taxon>
        <taxon>metagenomes</taxon>
        <taxon>organismal metagenomes</taxon>
    </lineage>
</organism>
<name>A0A6M3JT75_9ZZZZ</name>
<gene>
    <name evidence="2" type="ORF">MM415A02811_0010</name>
    <name evidence="1" type="ORF">MM415B01433_0011</name>
</gene>
<evidence type="ECO:0000313" key="2">
    <source>
        <dbReference type="EMBL" id="QJA72292.1"/>
    </source>
</evidence>
<dbReference type="AlphaFoldDB" id="A0A6M3JT75"/>